<evidence type="ECO:0000259" key="1">
    <source>
        <dbReference type="Pfam" id="PF19081"/>
    </source>
</evidence>
<dbReference type="Pfam" id="PF19081">
    <property type="entry name" value="Ig_7"/>
    <property type="match status" value="1"/>
</dbReference>
<name>A0ABW4I8T3_9SPHI</name>
<dbReference type="RefSeq" id="WP_379660823.1">
    <property type="nucleotide sequence ID" value="NZ_JBHUDG010000002.1"/>
</dbReference>
<evidence type="ECO:0000313" key="2">
    <source>
        <dbReference type="EMBL" id="MFD1628434.1"/>
    </source>
</evidence>
<comment type="caution">
    <text evidence="2">The sequence shown here is derived from an EMBL/GenBank/DDBJ whole genome shotgun (WGS) entry which is preliminary data.</text>
</comment>
<accession>A0ABW4I8T3</accession>
<gene>
    <name evidence="2" type="ORF">ACFSAH_01020</name>
</gene>
<reference evidence="3" key="1">
    <citation type="journal article" date="2019" name="Int. J. Syst. Evol. Microbiol.">
        <title>The Global Catalogue of Microorganisms (GCM) 10K type strain sequencing project: providing services to taxonomists for standard genome sequencing and annotation.</title>
        <authorList>
            <consortium name="The Broad Institute Genomics Platform"/>
            <consortium name="The Broad Institute Genome Sequencing Center for Infectious Disease"/>
            <person name="Wu L."/>
            <person name="Ma J."/>
        </authorList>
    </citation>
    <scope>NUCLEOTIDE SEQUENCE [LARGE SCALE GENOMIC DNA]</scope>
    <source>
        <strain evidence="3">CCUG 53762</strain>
    </source>
</reference>
<organism evidence="2 3">
    <name type="scientific">Pseudopedobacter beijingensis</name>
    <dbReference type="NCBI Taxonomy" id="1207056"/>
    <lineage>
        <taxon>Bacteria</taxon>
        <taxon>Pseudomonadati</taxon>
        <taxon>Bacteroidota</taxon>
        <taxon>Sphingobacteriia</taxon>
        <taxon>Sphingobacteriales</taxon>
        <taxon>Sphingobacteriaceae</taxon>
        <taxon>Pseudopedobacter</taxon>
    </lineage>
</organism>
<dbReference type="EMBL" id="JBHUDG010000002">
    <property type="protein sequence ID" value="MFD1628434.1"/>
    <property type="molecule type" value="Genomic_DNA"/>
</dbReference>
<dbReference type="InterPro" id="IPR044023">
    <property type="entry name" value="Ig_7"/>
</dbReference>
<keyword evidence="3" id="KW-1185">Reference proteome</keyword>
<dbReference type="Proteomes" id="UP001597118">
    <property type="component" value="Unassembled WGS sequence"/>
</dbReference>
<evidence type="ECO:0000313" key="3">
    <source>
        <dbReference type="Proteomes" id="UP001597118"/>
    </source>
</evidence>
<protein>
    <recommendedName>
        <fullName evidence="1">Ig-like domain-containing protein</fullName>
    </recommendedName>
</protein>
<proteinExistence type="predicted"/>
<feature type="domain" description="Ig-like" evidence="1">
    <location>
        <begin position="656"/>
        <end position="725"/>
    </location>
</feature>
<sequence>MRFFFTFIILVSVFRVGFSQTKLVAAYYGENIPFLTSLSKPEDATSLDNNYATIGSGATLQLKFSVVIPANQSVYVKADGNGNTTVALYKNANTGTTDVDGTSIGGTVNFSSDIFSIKAGQESNAVAIKQGGTLQYRKVYYAYILPIESPLEFKENTIVACGSYNLIENLKYSYPQLKYEVLKNGEKISSSPNIVQSGTYSIRAIDPDNNQQVVATSTVNVTINPEPNYTLSTTYLIVGKGNSVALPQVQAGADAGSLTSVFRDNNGNVIHSIVIPATTPTGFYTYTVTVNNTYSCSDTRSFIVYVSDSSNPCPLEERVYASTQSSSVPLLLVLPVGSVLDANNAVDANLKTRSNMFSLLNLLGITTFYQELKWSAKIPKGSTVTVKLSSSSSIANVLGGISIRQRKNGADVGSLIPVRGGLIDLLAADNETYFSFTATDDIDAVRLIYGGVLGVGTSVYIYDAWYTRTKANGLLDNCNGNDVIDVLSGAGEYLKGVLNAASLTSFVSNQWDIADDDINTFATMNSIAQVGTYIQTTAVFKTLTMPLDTTLIVLETNYNTLNLLGDFLYIQRFLGDVKVGAPIYLNNPTLITLLNNFQGTKQAILLHTNDMPYDKVAITLGGAVSVLNVNTKLYEIYRKPYIPPMLANNEKDLIGYCSGDLGNLTLQNVPCTTFKWYEQEKGGIELNPVNIVSTIKNTPGKYTYYIQGIRYGCTFGKRVKLTIDVYQKPDSPHLNIQQGVTSF</sequence>